<evidence type="ECO:0000313" key="4">
    <source>
        <dbReference type="EMBL" id="KAJ4967215.1"/>
    </source>
</evidence>
<comment type="caution">
    <text evidence="4">The sequence shown here is derived from an EMBL/GenBank/DDBJ whole genome shotgun (WGS) entry which is preliminary data.</text>
</comment>
<proteinExistence type="inferred from homology"/>
<dbReference type="EC" id="2.5.1.-" evidence="3"/>
<name>A0A9Q0QPL9_9MAGN</name>
<accession>A0A9Q0QPL9</accession>
<keyword evidence="2 3" id="KW-0808">Transferase</keyword>
<dbReference type="Pfam" id="PF01255">
    <property type="entry name" value="Prenyltransf"/>
    <property type="match status" value="1"/>
</dbReference>
<dbReference type="GO" id="GO:0045547">
    <property type="term" value="F:ditrans,polycis-polyprenyl diphosphate synthase [(2E,6E)-farnesyl diphosphate specific] activity"/>
    <property type="evidence" value="ECO:0007669"/>
    <property type="project" value="TreeGrafter"/>
</dbReference>
<evidence type="ECO:0000313" key="5">
    <source>
        <dbReference type="Proteomes" id="UP001141806"/>
    </source>
</evidence>
<dbReference type="InterPro" id="IPR001441">
    <property type="entry name" value="UPP_synth-like"/>
</dbReference>
<gene>
    <name evidence="4" type="ORF">NE237_019064</name>
</gene>
<dbReference type="Gene3D" id="3.40.1180.10">
    <property type="entry name" value="Decaprenyl diphosphate synthase-like"/>
    <property type="match status" value="1"/>
</dbReference>
<dbReference type="SUPFAM" id="SSF64005">
    <property type="entry name" value="Undecaprenyl diphosphate synthase"/>
    <property type="match status" value="1"/>
</dbReference>
<dbReference type="AlphaFoldDB" id="A0A9Q0QPL9"/>
<organism evidence="4 5">
    <name type="scientific">Protea cynaroides</name>
    <dbReference type="NCBI Taxonomy" id="273540"/>
    <lineage>
        <taxon>Eukaryota</taxon>
        <taxon>Viridiplantae</taxon>
        <taxon>Streptophyta</taxon>
        <taxon>Embryophyta</taxon>
        <taxon>Tracheophyta</taxon>
        <taxon>Spermatophyta</taxon>
        <taxon>Magnoliopsida</taxon>
        <taxon>Proteales</taxon>
        <taxon>Proteaceae</taxon>
        <taxon>Protea</taxon>
    </lineage>
</organism>
<dbReference type="EMBL" id="JAMYWD010000007">
    <property type="protein sequence ID" value="KAJ4967215.1"/>
    <property type="molecule type" value="Genomic_DNA"/>
</dbReference>
<reference evidence="4" key="1">
    <citation type="journal article" date="2023" name="Plant J.">
        <title>The genome of the king protea, Protea cynaroides.</title>
        <authorList>
            <person name="Chang J."/>
            <person name="Duong T.A."/>
            <person name="Schoeman C."/>
            <person name="Ma X."/>
            <person name="Roodt D."/>
            <person name="Barker N."/>
            <person name="Li Z."/>
            <person name="Van de Peer Y."/>
            <person name="Mizrachi E."/>
        </authorList>
    </citation>
    <scope>NUCLEOTIDE SEQUENCE</scope>
    <source>
        <tissue evidence="4">Young leaves</tissue>
    </source>
</reference>
<dbReference type="PROSITE" id="PS01066">
    <property type="entry name" value="UPP_SYNTHASE"/>
    <property type="match status" value="1"/>
</dbReference>
<dbReference type="PANTHER" id="PTHR10291">
    <property type="entry name" value="DEHYDRODOLICHYL DIPHOSPHATE SYNTHASE FAMILY MEMBER"/>
    <property type="match status" value="1"/>
</dbReference>
<dbReference type="PANTHER" id="PTHR10291:SF43">
    <property type="entry name" value="DEHYDRODOLICHYL DIPHOSPHATE SYNTHASE COMPLEX SUBUNIT DHDDS"/>
    <property type="match status" value="1"/>
</dbReference>
<dbReference type="NCBIfam" id="TIGR00055">
    <property type="entry name" value="uppS"/>
    <property type="match status" value="1"/>
</dbReference>
<dbReference type="GO" id="GO:0016094">
    <property type="term" value="P:polyprenol biosynthetic process"/>
    <property type="evidence" value="ECO:0007669"/>
    <property type="project" value="TreeGrafter"/>
</dbReference>
<evidence type="ECO:0000256" key="3">
    <source>
        <dbReference type="RuleBase" id="RU363018"/>
    </source>
</evidence>
<evidence type="ECO:0000256" key="1">
    <source>
        <dbReference type="ARBA" id="ARBA00005432"/>
    </source>
</evidence>
<dbReference type="OrthoDB" id="4173905at2759"/>
<dbReference type="Proteomes" id="UP001141806">
    <property type="component" value="Unassembled WGS sequence"/>
</dbReference>
<dbReference type="InterPro" id="IPR018520">
    <property type="entry name" value="UPP_synth-like_CS"/>
</dbReference>
<comment type="similarity">
    <text evidence="1 3">Belongs to the UPP synthase family.</text>
</comment>
<dbReference type="InterPro" id="IPR036424">
    <property type="entry name" value="UPP_synth-like_sf"/>
</dbReference>
<dbReference type="CDD" id="cd00475">
    <property type="entry name" value="Cis_IPPS"/>
    <property type="match status" value="1"/>
</dbReference>
<protein>
    <recommendedName>
        <fullName evidence="3">Alkyl transferase</fullName>
        <ecNumber evidence="3">2.5.1.-</ecNumber>
    </recommendedName>
</protein>
<dbReference type="GO" id="GO:0005783">
    <property type="term" value="C:endoplasmic reticulum"/>
    <property type="evidence" value="ECO:0007669"/>
    <property type="project" value="TreeGrafter"/>
</dbReference>
<dbReference type="HAMAP" id="MF_01139">
    <property type="entry name" value="ISPT"/>
    <property type="match status" value="1"/>
</dbReference>
<evidence type="ECO:0000256" key="2">
    <source>
        <dbReference type="ARBA" id="ARBA00022679"/>
    </source>
</evidence>
<sequence length="272" mass="31259">MQTTSERSSNGILGSLGSFLRKCVFQILSVGPIPRHVAFIMGGNRRYARKQNLSETASYTAGFLALMSILKYCYELGIQYVTLYAFSIDNFKRLPHEVKHVMDLMQEKLQAMLKKQSILHSYGIRVRFLGDLKLLNDPLRLLAEEAMTATAKNSKMVLLICVAYTSTNEILRAVHGCCREKMEENPEDPMIVKVGDLERHMDTAMIPEPDILIRTSGETRLSNFLLWQTTYCYLYSPSVLWPEISLRHLVWGILNFQRLHPNLEQQKKKKLN</sequence>
<keyword evidence="5" id="KW-1185">Reference proteome</keyword>